<evidence type="ECO:0000256" key="1">
    <source>
        <dbReference type="SAM" id="Coils"/>
    </source>
</evidence>
<feature type="compositionally biased region" description="Polar residues" evidence="2">
    <location>
        <begin position="329"/>
        <end position="351"/>
    </location>
</feature>
<reference evidence="4" key="1">
    <citation type="submission" date="2017-05" db="EMBL/GenBank/DDBJ databases">
        <authorList>
            <person name="Song R."/>
            <person name="Chenine A.L."/>
            <person name="Ruprecht R.M."/>
        </authorList>
    </citation>
    <scope>NUCLEOTIDE SEQUENCE [LARGE SCALE GENOMIC DNA]</scope>
</reference>
<evidence type="ECO:0000313" key="4">
    <source>
        <dbReference type="Proteomes" id="UP000245764"/>
    </source>
</evidence>
<dbReference type="Proteomes" id="UP000245764">
    <property type="component" value="Chromosome 11"/>
</dbReference>
<keyword evidence="1" id="KW-0175">Coiled coil</keyword>
<feature type="region of interest" description="Disordered" evidence="2">
    <location>
        <begin position="530"/>
        <end position="573"/>
    </location>
</feature>
<feature type="compositionally biased region" description="Acidic residues" evidence="2">
    <location>
        <begin position="207"/>
        <end position="217"/>
    </location>
</feature>
<feature type="compositionally biased region" description="Polar residues" evidence="2">
    <location>
        <begin position="290"/>
        <end position="300"/>
    </location>
</feature>
<evidence type="ECO:0000313" key="3">
    <source>
        <dbReference type="EMBL" id="SMR60308.1"/>
    </source>
</evidence>
<sequence length="573" mass="60137">MDELFQVLVELKEVVAKLASAKDGQAAEMFNKASSSIKKCVKDTIRIKAETVEEQKAIRSFASTLEDVKKSLNNQPLGGSGEGKEELKAQLKMLNDLCEEAKLKSQALQEQVDRFGHPTREELQGQINALQNELEDERGRRDAAEAEVERLRAAPTLSTTINQALTDWFGPASQVRNAVDALITANDVRDNQGRATGSDAGTQQPGGDDDEDDDDDSDGGRGPGERPMESRRNVGYGAMTSRPATGGPGSAANNSLGQFNQRNTGPGGLPYRGKGSMSAPGGLGRGRGTSAPQLTLNTFRANRRPRSALATEEVSSPSKSRRLDEFGNSMPSPGLQTPQQVNDSTATSRSTVPAPPSDLSAANAPLRVNISTLARRENSVLCVDVNGNNKIAPRNVYTGQGFQKLVERYLKNVNKEGRYGACFTRVAVDNQGRNVGWSTGNGFPTVRCDWCTGKASKQCVVLSSERYAYVIAPTPAEVAQQAQFDSHNTAVESAAQAATQAVMPATAFDTVFGSSSIAGGGAMGGGGGASGNVEGGGGDGGGFAPGGGGSVPPGGGLTRGADDEESDEEDLYS</sequence>
<name>A0A2H1H3F1_ZYMTR</name>
<protein>
    <submittedName>
        <fullName evidence="3">Uncharacterized protein</fullName>
    </submittedName>
</protein>
<feature type="region of interest" description="Disordered" evidence="2">
    <location>
        <begin position="189"/>
        <end position="361"/>
    </location>
</feature>
<feature type="compositionally biased region" description="Gly residues" evidence="2">
    <location>
        <begin position="530"/>
        <end position="558"/>
    </location>
</feature>
<dbReference type="EMBL" id="LT854263">
    <property type="protein sequence ID" value="SMR60308.1"/>
    <property type="molecule type" value="Genomic_DNA"/>
</dbReference>
<evidence type="ECO:0000256" key="2">
    <source>
        <dbReference type="SAM" id="MobiDB-lite"/>
    </source>
</evidence>
<gene>
    <name evidence="3" type="ORF">ZT1E4_G10273</name>
</gene>
<organism evidence="3 4">
    <name type="scientific">Zymoseptoria tritici ST99CH_1E4</name>
    <dbReference type="NCBI Taxonomy" id="1276532"/>
    <lineage>
        <taxon>Eukaryota</taxon>
        <taxon>Fungi</taxon>
        <taxon>Dikarya</taxon>
        <taxon>Ascomycota</taxon>
        <taxon>Pezizomycotina</taxon>
        <taxon>Dothideomycetes</taxon>
        <taxon>Dothideomycetidae</taxon>
        <taxon>Mycosphaerellales</taxon>
        <taxon>Mycosphaerellaceae</taxon>
        <taxon>Zymoseptoria</taxon>
    </lineage>
</organism>
<feature type="compositionally biased region" description="Polar residues" evidence="2">
    <location>
        <begin position="193"/>
        <end position="203"/>
    </location>
</feature>
<feature type="compositionally biased region" description="Polar residues" evidence="2">
    <location>
        <begin position="251"/>
        <end position="264"/>
    </location>
</feature>
<accession>A0A2H1H3F1</accession>
<feature type="coiled-coil region" evidence="1">
    <location>
        <begin position="84"/>
        <end position="154"/>
    </location>
</feature>
<feature type="compositionally biased region" description="Acidic residues" evidence="2">
    <location>
        <begin position="562"/>
        <end position="573"/>
    </location>
</feature>
<feature type="compositionally biased region" description="Basic and acidic residues" evidence="2">
    <location>
        <begin position="223"/>
        <end position="232"/>
    </location>
</feature>
<dbReference type="AlphaFoldDB" id="A0A2H1H3F1"/>
<proteinExistence type="predicted"/>